<name>A0ABW6TUY4_9ACTN</name>
<evidence type="ECO:0000313" key="2">
    <source>
        <dbReference type="Proteomes" id="UP001602123"/>
    </source>
</evidence>
<dbReference type="Proteomes" id="UP001602123">
    <property type="component" value="Unassembled WGS sequence"/>
</dbReference>
<reference evidence="1 2" key="1">
    <citation type="submission" date="2024-10" db="EMBL/GenBank/DDBJ databases">
        <title>The Natural Products Discovery Center: Release of the First 8490 Sequenced Strains for Exploring Actinobacteria Biosynthetic Diversity.</title>
        <authorList>
            <person name="Kalkreuter E."/>
            <person name="Kautsar S.A."/>
            <person name="Yang D."/>
            <person name="Bader C.D."/>
            <person name="Teijaro C.N."/>
            <person name="Fluegel L."/>
            <person name="Davis C.M."/>
            <person name="Simpson J.R."/>
            <person name="Lauterbach L."/>
            <person name="Steele A.D."/>
            <person name="Gui C."/>
            <person name="Meng S."/>
            <person name="Li G."/>
            <person name="Viehrig K."/>
            <person name="Ye F."/>
            <person name="Su P."/>
            <person name="Kiefer A.F."/>
            <person name="Nichols A."/>
            <person name="Cepeda A.J."/>
            <person name="Yan W."/>
            <person name="Fan B."/>
            <person name="Jiang Y."/>
            <person name="Adhikari A."/>
            <person name="Zheng C.-J."/>
            <person name="Schuster L."/>
            <person name="Cowan T.M."/>
            <person name="Smanski M.J."/>
            <person name="Chevrette M.G."/>
            <person name="De Carvalho L.P.S."/>
            <person name="Shen B."/>
        </authorList>
    </citation>
    <scope>NUCLEOTIDE SEQUENCE [LARGE SCALE GENOMIC DNA]</scope>
    <source>
        <strain evidence="1 2">NPDC001650</strain>
    </source>
</reference>
<keyword evidence="2" id="KW-1185">Reference proteome</keyword>
<protein>
    <recommendedName>
        <fullName evidence="3">Lipoprotein</fullName>
    </recommendedName>
</protein>
<evidence type="ECO:0008006" key="3">
    <source>
        <dbReference type="Google" id="ProtNLM"/>
    </source>
</evidence>
<accession>A0ABW6TUY4</accession>
<organism evidence="1 2">
    <name type="scientific">Streptomyces nondiastaticus</name>
    <dbReference type="NCBI Taxonomy" id="3154512"/>
    <lineage>
        <taxon>Bacteria</taxon>
        <taxon>Bacillati</taxon>
        <taxon>Actinomycetota</taxon>
        <taxon>Actinomycetes</taxon>
        <taxon>Kitasatosporales</taxon>
        <taxon>Streptomycetaceae</taxon>
        <taxon>Streptomyces</taxon>
    </lineage>
</organism>
<sequence length="160" mass="17191">MQTPTSAPESSPRPKRRKAKWLIVPTAVVLTCLACSGKGILDEGIQEKTTACPKAMSTIGWKLPEGASDQHCEKLDTLVGSTVSGTFRIPRAHARLWLAALPGERNRPVEGAGADGVVERREGLSLTILKPPKGPADAVRITALWEGNDTAVVTFQTFDY</sequence>
<gene>
    <name evidence="1" type="ORF">ACFYZM_08925</name>
</gene>
<dbReference type="RefSeq" id="WP_388625919.1">
    <property type="nucleotide sequence ID" value="NZ_JBIAUT010000002.1"/>
</dbReference>
<proteinExistence type="predicted"/>
<dbReference type="EMBL" id="JBIAUT010000002">
    <property type="protein sequence ID" value="MFF4216395.1"/>
    <property type="molecule type" value="Genomic_DNA"/>
</dbReference>
<evidence type="ECO:0000313" key="1">
    <source>
        <dbReference type="EMBL" id="MFF4216395.1"/>
    </source>
</evidence>
<comment type="caution">
    <text evidence="1">The sequence shown here is derived from an EMBL/GenBank/DDBJ whole genome shotgun (WGS) entry which is preliminary data.</text>
</comment>